<organism evidence="10 11">
    <name type="scientific">Aromia moschata</name>
    <dbReference type="NCBI Taxonomy" id="1265417"/>
    <lineage>
        <taxon>Eukaryota</taxon>
        <taxon>Metazoa</taxon>
        <taxon>Ecdysozoa</taxon>
        <taxon>Arthropoda</taxon>
        <taxon>Hexapoda</taxon>
        <taxon>Insecta</taxon>
        <taxon>Pterygota</taxon>
        <taxon>Neoptera</taxon>
        <taxon>Endopterygota</taxon>
        <taxon>Coleoptera</taxon>
        <taxon>Polyphaga</taxon>
        <taxon>Cucujiformia</taxon>
        <taxon>Chrysomeloidea</taxon>
        <taxon>Cerambycidae</taxon>
        <taxon>Cerambycinae</taxon>
        <taxon>Callichromatini</taxon>
        <taxon>Aromia</taxon>
    </lineage>
</organism>
<feature type="domain" description="Glycoside hydrolase family 31 TIM barrel" evidence="8">
    <location>
        <begin position="6"/>
        <end position="226"/>
    </location>
</feature>
<evidence type="ECO:0000256" key="4">
    <source>
        <dbReference type="ARBA" id="ARBA00022801"/>
    </source>
</evidence>
<protein>
    <submittedName>
        <fullName evidence="10">Uncharacterized protein</fullName>
    </submittedName>
</protein>
<dbReference type="SUPFAM" id="SSF51011">
    <property type="entry name" value="Glycosyl hydrolase domain"/>
    <property type="match status" value="1"/>
</dbReference>
<feature type="domain" description="Glycosyl hydrolase family 31 C-terminal" evidence="9">
    <location>
        <begin position="234"/>
        <end position="324"/>
    </location>
</feature>
<evidence type="ECO:0000256" key="3">
    <source>
        <dbReference type="ARBA" id="ARBA00022729"/>
    </source>
</evidence>
<keyword evidence="3" id="KW-0732">Signal</keyword>
<evidence type="ECO:0000259" key="8">
    <source>
        <dbReference type="Pfam" id="PF01055"/>
    </source>
</evidence>
<dbReference type="InterPro" id="IPR048395">
    <property type="entry name" value="Glyco_hydro_31_C"/>
</dbReference>
<evidence type="ECO:0000256" key="7">
    <source>
        <dbReference type="RuleBase" id="RU361185"/>
    </source>
</evidence>
<sequence>MSVKPKNPDNTSFSASCWPGLSSWIDFLNPEALSYYSSLISEFSQNKNLHIWNDMNEPSVFKAEEQTMNGSCVHHEGWQHQDVHNQYGFYQTIGTYDGLMERGEYQLRPFVLTRSFFAGSQRYAAHWTGDNVASWEHLKISVPMILTEALAGISFVGADVGGFTGNPSEELLQRWYQAGAWYPFFRAHSDVNADRREPYLFNEEVQTRLKDTLRQRYRHLPYWYTLFWEHYRTGEPVIRPLSYHYTNDTQVLDVDSEFLVGAHILVHPVCEEKAKHVHVYLPGGDGELWYNKDDLNSTYKGTGYQNLSVTLDTIPVFYKGGSIIPVQDTFRSSTVHMKDDPITLLVFLDKTNLANGTFYDDDQVSFDYVEDKYTYVNFNFSNSTLSNHIVDKNARYNRPKMLSSVILYGLTIDVSEVYIGKNKTTRSSEGISENSYKSDH</sequence>
<evidence type="ECO:0000256" key="6">
    <source>
        <dbReference type="ARBA" id="ARBA00023295"/>
    </source>
</evidence>
<proteinExistence type="inferred from homology"/>
<dbReference type="InterPro" id="IPR000322">
    <property type="entry name" value="Glyco_hydro_31_TIM"/>
</dbReference>
<evidence type="ECO:0000259" key="9">
    <source>
        <dbReference type="Pfam" id="PF21365"/>
    </source>
</evidence>
<name>A0AAV8ZDQ6_9CUCU</name>
<evidence type="ECO:0000256" key="5">
    <source>
        <dbReference type="ARBA" id="ARBA00023180"/>
    </source>
</evidence>
<evidence type="ECO:0000256" key="1">
    <source>
        <dbReference type="ARBA" id="ARBA00004881"/>
    </source>
</evidence>
<dbReference type="Pfam" id="PF21365">
    <property type="entry name" value="Glyco_hydro_31_3rd"/>
    <property type="match status" value="1"/>
</dbReference>
<accession>A0AAV8ZDQ6</accession>
<dbReference type="Pfam" id="PF01055">
    <property type="entry name" value="Glyco_hydro_31_2nd"/>
    <property type="match status" value="1"/>
</dbReference>
<dbReference type="GO" id="GO:0090599">
    <property type="term" value="F:alpha-glucosidase activity"/>
    <property type="evidence" value="ECO:0007669"/>
    <property type="project" value="TreeGrafter"/>
</dbReference>
<keyword evidence="4 7" id="KW-0378">Hydrolase</keyword>
<dbReference type="Gene3D" id="2.60.40.1180">
    <property type="entry name" value="Golgi alpha-mannosidase II"/>
    <property type="match status" value="2"/>
</dbReference>
<keyword evidence="11" id="KW-1185">Reference proteome</keyword>
<dbReference type="Proteomes" id="UP001162162">
    <property type="component" value="Unassembled WGS sequence"/>
</dbReference>
<evidence type="ECO:0000256" key="2">
    <source>
        <dbReference type="ARBA" id="ARBA00007806"/>
    </source>
</evidence>
<dbReference type="PANTHER" id="PTHR22762:SF54">
    <property type="entry name" value="BCDNA.GH04962"/>
    <property type="match status" value="1"/>
</dbReference>
<comment type="similarity">
    <text evidence="2 7">Belongs to the glycosyl hydrolase 31 family.</text>
</comment>
<comment type="pathway">
    <text evidence="1">Glycan metabolism.</text>
</comment>
<dbReference type="SUPFAM" id="SSF51445">
    <property type="entry name" value="(Trans)glycosidases"/>
    <property type="match status" value="1"/>
</dbReference>
<gene>
    <name evidence="10" type="ORF">NQ318_018370</name>
</gene>
<dbReference type="Gene3D" id="3.20.20.80">
    <property type="entry name" value="Glycosidases"/>
    <property type="match status" value="1"/>
</dbReference>
<keyword evidence="5" id="KW-0325">Glycoprotein</keyword>
<keyword evidence="6 7" id="KW-0326">Glycosidase</keyword>
<dbReference type="EMBL" id="JAPWTK010000003">
    <property type="protein sequence ID" value="KAJ8962386.1"/>
    <property type="molecule type" value="Genomic_DNA"/>
</dbReference>
<comment type="caution">
    <text evidence="10">The sequence shown here is derived from an EMBL/GenBank/DDBJ whole genome shotgun (WGS) entry which is preliminary data.</text>
</comment>
<dbReference type="InterPro" id="IPR013780">
    <property type="entry name" value="Glyco_hydro_b"/>
</dbReference>
<dbReference type="GO" id="GO:0005975">
    <property type="term" value="P:carbohydrate metabolic process"/>
    <property type="evidence" value="ECO:0007669"/>
    <property type="project" value="InterPro"/>
</dbReference>
<reference evidence="10" key="1">
    <citation type="journal article" date="2023" name="Insect Mol. Biol.">
        <title>Genome sequencing provides insights into the evolution of gene families encoding plant cell wall-degrading enzymes in longhorned beetles.</title>
        <authorList>
            <person name="Shin N.R."/>
            <person name="Okamura Y."/>
            <person name="Kirsch R."/>
            <person name="Pauchet Y."/>
        </authorList>
    </citation>
    <scope>NUCLEOTIDE SEQUENCE</scope>
    <source>
        <strain evidence="10">AMC_N1</strain>
    </source>
</reference>
<evidence type="ECO:0000313" key="11">
    <source>
        <dbReference type="Proteomes" id="UP001162162"/>
    </source>
</evidence>
<dbReference type="GO" id="GO:0006491">
    <property type="term" value="P:N-glycan processing"/>
    <property type="evidence" value="ECO:0007669"/>
    <property type="project" value="TreeGrafter"/>
</dbReference>
<dbReference type="FunFam" id="2.60.40.1180:FF:000023">
    <property type="entry name" value="neutral alpha-glucosidase AB isoform X2"/>
    <property type="match status" value="1"/>
</dbReference>
<dbReference type="PANTHER" id="PTHR22762">
    <property type="entry name" value="ALPHA-GLUCOSIDASE"/>
    <property type="match status" value="1"/>
</dbReference>
<evidence type="ECO:0000313" key="10">
    <source>
        <dbReference type="EMBL" id="KAJ8962386.1"/>
    </source>
</evidence>
<dbReference type="AlphaFoldDB" id="A0AAV8ZDQ6"/>
<dbReference type="InterPro" id="IPR017853">
    <property type="entry name" value="GH"/>
</dbReference>